<evidence type="ECO:0000313" key="3">
    <source>
        <dbReference type="Proteomes" id="UP000324222"/>
    </source>
</evidence>
<evidence type="ECO:0000256" key="1">
    <source>
        <dbReference type="SAM" id="Phobius"/>
    </source>
</evidence>
<feature type="transmembrane region" description="Helical" evidence="1">
    <location>
        <begin position="82"/>
        <end position="104"/>
    </location>
</feature>
<gene>
    <name evidence="2" type="ORF">E2C01_044331</name>
</gene>
<proteinExistence type="predicted"/>
<protein>
    <submittedName>
        <fullName evidence="2">Uncharacterized protein</fullName>
    </submittedName>
</protein>
<name>A0A5B7FVC3_PORTR</name>
<reference evidence="2 3" key="1">
    <citation type="submission" date="2019-05" db="EMBL/GenBank/DDBJ databases">
        <title>Another draft genome of Portunus trituberculatus and its Hox gene families provides insights of decapod evolution.</title>
        <authorList>
            <person name="Jeong J.-H."/>
            <person name="Song I."/>
            <person name="Kim S."/>
            <person name="Choi T."/>
            <person name="Kim D."/>
            <person name="Ryu S."/>
            <person name="Kim W."/>
        </authorList>
    </citation>
    <scope>NUCLEOTIDE SEQUENCE [LARGE SCALE GENOMIC DNA]</scope>
    <source>
        <tissue evidence="2">Muscle</tissue>
    </source>
</reference>
<keyword evidence="1" id="KW-0812">Transmembrane</keyword>
<dbReference type="EMBL" id="VSRR010009539">
    <property type="protein sequence ID" value="MPC50502.1"/>
    <property type="molecule type" value="Genomic_DNA"/>
</dbReference>
<accession>A0A5B7FVC3</accession>
<keyword evidence="1" id="KW-0472">Membrane</keyword>
<sequence length="114" mass="12640">MGQVPSSHQLYVFHGGLFAAGFCEGYCTSQDNMVTQDLRSRVVPGRVINTHLRRPVSRLRQGQLSSRFDIGRRRNPSLCSAFLLLLLLFLLLLLLLLLSCVLPASSQSVTLLAI</sequence>
<dbReference type="Proteomes" id="UP000324222">
    <property type="component" value="Unassembled WGS sequence"/>
</dbReference>
<keyword evidence="1" id="KW-1133">Transmembrane helix</keyword>
<organism evidence="2 3">
    <name type="scientific">Portunus trituberculatus</name>
    <name type="common">Swimming crab</name>
    <name type="synonym">Neptunus trituberculatus</name>
    <dbReference type="NCBI Taxonomy" id="210409"/>
    <lineage>
        <taxon>Eukaryota</taxon>
        <taxon>Metazoa</taxon>
        <taxon>Ecdysozoa</taxon>
        <taxon>Arthropoda</taxon>
        <taxon>Crustacea</taxon>
        <taxon>Multicrustacea</taxon>
        <taxon>Malacostraca</taxon>
        <taxon>Eumalacostraca</taxon>
        <taxon>Eucarida</taxon>
        <taxon>Decapoda</taxon>
        <taxon>Pleocyemata</taxon>
        <taxon>Brachyura</taxon>
        <taxon>Eubrachyura</taxon>
        <taxon>Portunoidea</taxon>
        <taxon>Portunidae</taxon>
        <taxon>Portuninae</taxon>
        <taxon>Portunus</taxon>
    </lineage>
</organism>
<evidence type="ECO:0000313" key="2">
    <source>
        <dbReference type="EMBL" id="MPC50502.1"/>
    </source>
</evidence>
<keyword evidence="3" id="KW-1185">Reference proteome</keyword>
<dbReference type="AlphaFoldDB" id="A0A5B7FVC3"/>
<comment type="caution">
    <text evidence="2">The sequence shown here is derived from an EMBL/GenBank/DDBJ whole genome shotgun (WGS) entry which is preliminary data.</text>
</comment>